<gene>
    <name evidence="2" type="ORF">SPIL2461_LOCUS9606</name>
</gene>
<reference evidence="2" key="1">
    <citation type="submission" date="2021-02" db="EMBL/GenBank/DDBJ databases">
        <authorList>
            <person name="Dougan E. K."/>
            <person name="Rhodes N."/>
            <person name="Thang M."/>
            <person name="Chan C."/>
        </authorList>
    </citation>
    <scope>NUCLEOTIDE SEQUENCE</scope>
</reference>
<protein>
    <submittedName>
        <fullName evidence="2">Uncharacterized protein</fullName>
    </submittedName>
</protein>
<keyword evidence="3" id="KW-1185">Reference proteome</keyword>
<evidence type="ECO:0000313" key="2">
    <source>
        <dbReference type="EMBL" id="CAE7391563.1"/>
    </source>
</evidence>
<feature type="region of interest" description="Disordered" evidence="1">
    <location>
        <begin position="391"/>
        <end position="438"/>
    </location>
</feature>
<organism evidence="2 3">
    <name type="scientific">Symbiodinium pilosum</name>
    <name type="common">Dinoflagellate</name>
    <dbReference type="NCBI Taxonomy" id="2952"/>
    <lineage>
        <taxon>Eukaryota</taxon>
        <taxon>Sar</taxon>
        <taxon>Alveolata</taxon>
        <taxon>Dinophyceae</taxon>
        <taxon>Suessiales</taxon>
        <taxon>Symbiodiniaceae</taxon>
        <taxon>Symbiodinium</taxon>
    </lineage>
</organism>
<dbReference type="EMBL" id="CAJNIZ010016926">
    <property type="protein sequence ID" value="CAE7391563.1"/>
    <property type="molecule type" value="Genomic_DNA"/>
</dbReference>
<dbReference type="Proteomes" id="UP000649617">
    <property type="component" value="Unassembled WGS sequence"/>
</dbReference>
<feature type="compositionally biased region" description="Basic and acidic residues" evidence="1">
    <location>
        <begin position="405"/>
        <end position="421"/>
    </location>
</feature>
<proteinExistence type="predicted"/>
<comment type="caution">
    <text evidence="2">The sequence shown here is derived from an EMBL/GenBank/DDBJ whole genome shotgun (WGS) entry which is preliminary data.</text>
</comment>
<sequence length="438" mass="47974">MSLSRPDVVPLPDPPVEVVAKRPRVEGFSFSGSVAIKVSAKPWHEEDRRSSALFQIQTVVEAWPNALGLARLCRTLDGMDFEELTYSIEASVSRKATSTIVRRLSSLTHYVKWSATTSITPFPVTEKAAWAYLVHLRRTEAAWSKPGSFQQCINCCRGVLDLEVEPDFMNSPRVAGLCKGFESPVPAPKRAPALTFEEVRYIEAIAASGPNVQDVVIVGAILFMLFACARASDAARAVSLHVDFSDSTGSTVWIEAEVKKSKTAMGARSRMLLPLLVPCGIFDEIWDFPEATRLSSHSLKATGLSWAASGVPLDTRRLLAHHVHDGARSTETYSRDVLAPAARVFEEALLAIGAGDFAPDNPQFAGKNNTLRLSAEPPVVEEDVFLRPRKPAAQEWPLADEPDVPEAKAHLSDTDNSASERESEDDMPLDPPLPQHRE</sequence>
<dbReference type="InterPro" id="IPR011010">
    <property type="entry name" value="DNA_brk_join_enz"/>
</dbReference>
<feature type="compositionally biased region" description="Pro residues" evidence="1">
    <location>
        <begin position="429"/>
        <end position="438"/>
    </location>
</feature>
<dbReference type="AlphaFoldDB" id="A0A812QGT7"/>
<feature type="non-terminal residue" evidence="2">
    <location>
        <position position="438"/>
    </location>
</feature>
<accession>A0A812QGT7</accession>
<evidence type="ECO:0000256" key="1">
    <source>
        <dbReference type="SAM" id="MobiDB-lite"/>
    </source>
</evidence>
<name>A0A812QGT7_SYMPI</name>
<dbReference type="SUPFAM" id="SSF56349">
    <property type="entry name" value="DNA breaking-rejoining enzymes"/>
    <property type="match status" value="1"/>
</dbReference>
<dbReference type="GO" id="GO:0003677">
    <property type="term" value="F:DNA binding"/>
    <property type="evidence" value="ECO:0007669"/>
    <property type="project" value="InterPro"/>
</dbReference>
<dbReference type="OrthoDB" id="448595at2759"/>
<evidence type="ECO:0000313" key="3">
    <source>
        <dbReference type="Proteomes" id="UP000649617"/>
    </source>
</evidence>